<proteinExistence type="predicted"/>
<protein>
    <submittedName>
        <fullName evidence="1">Uncharacterized protein</fullName>
    </submittedName>
</protein>
<organism evidence="1 2">
    <name type="scientific">Cricetulus griseus</name>
    <name type="common">Chinese hamster</name>
    <name type="synonym">Cricetulus barabensis griseus</name>
    <dbReference type="NCBI Taxonomy" id="10029"/>
    <lineage>
        <taxon>Eukaryota</taxon>
        <taxon>Metazoa</taxon>
        <taxon>Chordata</taxon>
        <taxon>Craniata</taxon>
        <taxon>Vertebrata</taxon>
        <taxon>Euteleostomi</taxon>
        <taxon>Mammalia</taxon>
        <taxon>Eutheria</taxon>
        <taxon>Euarchontoglires</taxon>
        <taxon>Glires</taxon>
        <taxon>Rodentia</taxon>
        <taxon>Myomorpha</taxon>
        <taxon>Muroidea</taxon>
        <taxon>Cricetidae</taxon>
        <taxon>Cricetinae</taxon>
        <taxon>Cricetulus</taxon>
    </lineage>
</organism>
<dbReference type="EMBL" id="JH002588">
    <property type="protein sequence ID" value="EGW11776.1"/>
    <property type="molecule type" value="Genomic_DNA"/>
</dbReference>
<dbReference type="AlphaFoldDB" id="G3IGK7"/>
<sequence length="52" mass="5536">MVQKGMSPPSTESADASLVTGMLWEGIKVGRVRGCPAPWHKQAPGNQSLTSR</sequence>
<gene>
    <name evidence="1" type="ORF">I79_022925</name>
</gene>
<dbReference type="InParanoid" id="G3IGK7"/>
<name>G3IGK7_CRIGR</name>
<dbReference type="Proteomes" id="UP000001075">
    <property type="component" value="Unassembled WGS sequence"/>
</dbReference>
<reference evidence="2" key="1">
    <citation type="journal article" date="2011" name="Nat. Biotechnol.">
        <title>The genomic sequence of the Chinese hamster ovary (CHO)-K1 cell line.</title>
        <authorList>
            <person name="Xu X."/>
            <person name="Nagarajan H."/>
            <person name="Lewis N.E."/>
            <person name="Pan S."/>
            <person name="Cai Z."/>
            <person name="Liu X."/>
            <person name="Chen W."/>
            <person name="Xie M."/>
            <person name="Wang W."/>
            <person name="Hammond S."/>
            <person name="Andersen M.R."/>
            <person name="Neff N."/>
            <person name="Passarelli B."/>
            <person name="Koh W."/>
            <person name="Fan H.C."/>
            <person name="Wang J."/>
            <person name="Gui Y."/>
            <person name="Lee K.H."/>
            <person name="Betenbaugh M.J."/>
            <person name="Quake S.R."/>
            <person name="Famili I."/>
            <person name="Palsson B.O."/>
            <person name="Wang J."/>
        </authorList>
    </citation>
    <scope>NUCLEOTIDE SEQUENCE [LARGE SCALE GENOMIC DNA]</scope>
    <source>
        <strain evidence="2">CHO K1 cell line</strain>
    </source>
</reference>
<accession>G3IGK7</accession>
<evidence type="ECO:0000313" key="1">
    <source>
        <dbReference type="EMBL" id="EGW11776.1"/>
    </source>
</evidence>
<evidence type="ECO:0000313" key="2">
    <source>
        <dbReference type="Proteomes" id="UP000001075"/>
    </source>
</evidence>